<dbReference type="Proteomes" id="UP000789525">
    <property type="component" value="Unassembled WGS sequence"/>
</dbReference>
<feature type="non-terminal residue" evidence="1">
    <location>
        <position position="1"/>
    </location>
</feature>
<proteinExistence type="predicted"/>
<comment type="caution">
    <text evidence="1">The sequence shown here is derived from an EMBL/GenBank/DDBJ whole genome shotgun (WGS) entry which is preliminary data.</text>
</comment>
<evidence type="ECO:0000313" key="1">
    <source>
        <dbReference type="EMBL" id="CAG8699858.1"/>
    </source>
</evidence>
<keyword evidence="2" id="KW-1185">Reference proteome</keyword>
<sequence>DDYSDLEKRLAELKKSDEVNSQSDLKDLTERFSKVFGHQPVISSAVENKEDTQKRSYKLPNGKEFNEEIEQFLLSEENLLNEDDEYLFSMEHQHNLDSLVSKFVGDDLNISASCENESENDVRLIRQIQEEILLEENYDSVKKLEDYNELEKRYRQLKADDVKVPNGRLGPPPKAIDISDLIGDDDDPDTWCCICNEDATIKCRDCQGDLYCGECFKEGHFGESSDSELRRHRYEAYRRSNNNLSN</sequence>
<evidence type="ECO:0000313" key="2">
    <source>
        <dbReference type="Proteomes" id="UP000789525"/>
    </source>
</evidence>
<reference evidence="1" key="1">
    <citation type="submission" date="2021-06" db="EMBL/GenBank/DDBJ databases">
        <authorList>
            <person name="Kallberg Y."/>
            <person name="Tangrot J."/>
            <person name="Rosling A."/>
        </authorList>
    </citation>
    <scope>NUCLEOTIDE SEQUENCE</scope>
    <source>
        <strain evidence="1">CL356</strain>
    </source>
</reference>
<protein>
    <submittedName>
        <fullName evidence="1">2752_t:CDS:1</fullName>
    </submittedName>
</protein>
<dbReference type="EMBL" id="CAJVPT010032018">
    <property type="protein sequence ID" value="CAG8699858.1"/>
    <property type="molecule type" value="Genomic_DNA"/>
</dbReference>
<name>A0ACA9PGZ4_9GLOM</name>
<accession>A0ACA9PGZ4</accession>
<organism evidence="1 2">
    <name type="scientific">Acaulospora colombiana</name>
    <dbReference type="NCBI Taxonomy" id="27376"/>
    <lineage>
        <taxon>Eukaryota</taxon>
        <taxon>Fungi</taxon>
        <taxon>Fungi incertae sedis</taxon>
        <taxon>Mucoromycota</taxon>
        <taxon>Glomeromycotina</taxon>
        <taxon>Glomeromycetes</taxon>
        <taxon>Diversisporales</taxon>
        <taxon>Acaulosporaceae</taxon>
        <taxon>Acaulospora</taxon>
    </lineage>
</organism>
<gene>
    <name evidence="1" type="ORF">ACOLOM_LOCUS10192</name>
</gene>